<evidence type="ECO:0000259" key="4">
    <source>
        <dbReference type="Pfam" id="PF02902"/>
    </source>
</evidence>
<dbReference type="SUPFAM" id="SSF54001">
    <property type="entry name" value="Cysteine proteinases"/>
    <property type="match status" value="1"/>
</dbReference>
<dbReference type="GO" id="GO:0006508">
    <property type="term" value="P:proteolysis"/>
    <property type="evidence" value="ECO:0007669"/>
    <property type="project" value="UniProtKB-KW"/>
</dbReference>
<dbReference type="EC" id="3.4.22.68" evidence="5"/>
<gene>
    <name evidence="5" type="ORF">MCOR_16969</name>
</gene>
<comment type="similarity">
    <text evidence="1">Belongs to the peptidase C48 family.</text>
</comment>
<dbReference type="OrthoDB" id="10033651at2759"/>
<dbReference type="Proteomes" id="UP000507470">
    <property type="component" value="Unassembled WGS sequence"/>
</dbReference>
<name>A0A6J8BBR6_MYTCO</name>
<dbReference type="GO" id="GO:0008234">
    <property type="term" value="F:cysteine-type peptidase activity"/>
    <property type="evidence" value="ECO:0007669"/>
    <property type="project" value="InterPro"/>
</dbReference>
<evidence type="ECO:0000313" key="5">
    <source>
        <dbReference type="EMBL" id="CAC5381053.1"/>
    </source>
</evidence>
<evidence type="ECO:0000256" key="1">
    <source>
        <dbReference type="ARBA" id="ARBA00005234"/>
    </source>
</evidence>
<keyword evidence="6" id="KW-1185">Reference proteome</keyword>
<dbReference type="InterPro" id="IPR003653">
    <property type="entry name" value="Peptidase_C48_C"/>
</dbReference>
<proteinExistence type="inferred from homology"/>
<dbReference type="EMBL" id="CACVKT020002981">
    <property type="protein sequence ID" value="CAC5381053.1"/>
    <property type="molecule type" value="Genomic_DNA"/>
</dbReference>
<dbReference type="AlphaFoldDB" id="A0A6J8BBR6"/>
<sequence length="172" mass="19594">MVCYNDELVNIEDKGIMTDTSIQSNAYILYYEQTELVSKIREGSLSEKDPVIGKIGSIVLYESNLECLDDGRWLNDQVVQSKNQTVFVLDSSGEQTRRQSLYKKEFSIDLSYTKKLKHKISLQENGYDCGVFVLLYSEALAGGQSLCFTKNEIATARQRIRQRIMKAVIKSI</sequence>
<dbReference type="InterPro" id="IPR038765">
    <property type="entry name" value="Papain-like_cys_pep_sf"/>
</dbReference>
<keyword evidence="2" id="KW-0645">Protease</keyword>
<feature type="domain" description="Ubiquitin-like protease family profile" evidence="4">
    <location>
        <begin position="86"/>
        <end position="161"/>
    </location>
</feature>
<keyword evidence="3 5" id="KW-0378">Hydrolase</keyword>
<protein>
    <submittedName>
        <fullName evidence="5">SENP1</fullName>
        <ecNumber evidence="5">3.4.22.68</ecNumber>
    </submittedName>
</protein>
<reference evidence="5 6" key="1">
    <citation type="submission" date="2020-06" db="EMBL/GenBank/DDBJ databases">
        <authorList>
            <person name="Li R."/>
            <person name="Bekaert M."/>
        </authorList>
    </citation>
    <scope>NUCLEOTIDE SEQUENCE [LARGE SCALE GENOMIC DNA]</scope>
    <source>
        <strain evidence="6">wild</strain>
    </source>
</reference>
<organism evidence="5 6">
    <name type="scientific">Mytilus coruscus</name>
    <name type="common">Sea mussel</name>
    <dbReference type="NCBI Taxonomy" id="42192"/>
    <lineage>
        <taxon>Eukaryota</taxon>
        <taxon>Metazoa</taxon>
        <taxon>Spiralia</taxon>
        <taxon>Lophotrochozoa</taxon>
        <taxon>Mollusca</taxon>
        <taxon>Bivalvia</taxon>
        <taxon>Autobranchia</taxon>
        <taxon>Pteriomorphia</taxon>
        <taxon>Mytilida</taxon>
        <taxon>Mytiloidea</taxon>
        <taxon>Mytilidae</taxon>
        <taxon>Mytilinae</taxon>
        <taxon>Mytilus</taxon>
    </lineage>
</organism>
<evidence type="ECO:0000256" key="3">
    <source>
        <dbReference type="ARBA" id="ARBA00022801"/>
    </source>
</evidence>
<dbReference type="Gene3D" id="1.10.418.20">
    <property type="match status" value="1"/>
</dbReference>
<accession>A0A6J8BBR6</accession>
<dbReference type="Pfam" id="PF02902">
    <property type="entry name" value="Peptidase_C48"/>
    <property type="match status" value="1"/>
</dbReference>
<evidence type="ECO:0000313" key="6">
    <source>
        <dbReference type="Proteomes" id="UP000507470"/>
    </source>
</evidence>
<evidence type="ECO:0000256" key="2">
    <source>
        <dbReference type="ARBA" id="ARBA00022670"/>
    </source>
</evidence>